<name>A0ABW3K2R5_9BACT</name>
<evidence type="ECO:0000256" key="1">
    <source>
        <dbReference type="SAM" id="MobiDB-lite"/>
    </source>
</evidence>
<organism evidence="2 3">
    <name type="scientific">Ohtaekwangia kribbensis</name>
    <dbReference type="NCBI Taxonomy" id="688913"/>
    <lineage>
        <taxon>Bacteria</taxon>
        <taxon>Pseudomonadati</taxon>
        <taxon>Bacteroidota</taxon>
        <taxon>Cytophagia</taxon>
        <taxon>Cytophagales</taxon>
        <taxon>Fulvivirgaceae</taxon>
        <taxon>Ohtaekwangia</taxon>
    </lineage>
</organism>
<proteinExistence type="predicted"/>
<dbReference type="RefSeq" id="WP_377577488.1">
    <property type="nucleotide sequence ID" value="NZ_JBHTKA010000001.1"/>
</dbReference>
<feature type="region of interest" description="Disordered" evidence="1">
    <location>
        <begin position="49"/>
        <end position="70"/>
    </location>
</feature>
<accession>A0ABW3K2R5</accession>
<gene>
    <name evidence="2" type="ORF">ACFQ21_08265</name>
</gene>
<evidence type="ECO:0000313" key="3">
    <source>
        <dbReference type="Proteomes" id="UP001597112"/>
    </source>
</evidence>
<keyword evidence="3" id="KW-1185">Reference proteome</keyword>
<dbReference type="Proteomes" id="UP001597112">
    <property type="component" value="Unassembled WGS sequence"/>
</dbReference>
<sequence length="122" mass="13655">MKKENHIRSFLSTAVVILLLASIVCTSITGFAAPGKTREFVITKKAKAHSKSDTQLPYEEKEIEEEKGDDRSDNHFFFICLVDALMLASVTESQDYSIHNPSHSCEHAASIPLYLTQRSLII</sequence>
<dbReference type="EMBL" id="JBHTKA010000001">
    <property type="protein sequence ID" value="MFD0999297.1"/>
    <property type="molecule type" value="Genomic_DNA"/>
</dbReference>
<protein>
    <submittedName>
        <fullName evidence="2">Uncharacterized protein</fullName>
    </submittedName>
</protein>
<evidence type="ECO:0000313" key="2">
    <source>
        <dbReference type="EMBL" id="MFD0999297.1"/>
    </source>
</evidence>
<reference evidence="3" key="1">
    <citation type="journal article" date="2019" name="Int. J. Syst. Evol. Microbiol.">
        <title>The Global Catalogue of Microorganisms (GCM) 10K type strain sequencing project: providing services to taxonomists for standard genome sequencing and annotation.</title>
        <authorList>
            <consortium name="The Broad Institute Genomics Platform"/>
            <consortium name="The Broad Institute Genome Sequencing Center for Infectious Disease"/>
            <person name="Wu L."/>
            <person name="Ma J."/>
        </authorList>
    </citation>
    <scope>NUCLEOTIDE SEQUENCE [LARGE SCALE GENOMIC DNA]</scope>
    <source>
        <strain evidence="3">CCUG 58938</strain>
    </source>
</reference>
<comment type="caution">
    <text evidence="2">The sequence shown here is derived from an EMBL/GenBank/DDBJ whole genome shotgun (WGS) entry which is preliminary data.</text>
</comment>